<feature type="transmembrane region" description="Helical" evidence="1">
    <location>
        <begin position="135"/>
        <end position="156"/>
    </location>
</feature>
<proteinExistence type="predicted"/>
<feature type="transmembrane region" description="Helical" evidence="1">
    <location>
        <begin position="52"/>
        <end position="74"/>
    </location>
</feature>
<evidence type="ECO:0000313" key="2">
    <source>
        <dbReference type="EMBL" id="VYT26320.1"/>
    </source>
</evidence>
<sequence>MRKIFYYQCRRLLCNKLFWGLLAVTLWYSREVLYGTVIRGVCNTAPFSPWSFGYYLTLLLPFLCAAELFFLSFYTSPAERRVEVLASATPVSPRHYSFSRWGALAVGTGLLTLLILLMAGAFYARMFRWDSFGELLAPAVFVLVPALLFFLGAGWFLGNLRHVLLYPLIALPFLCAYLPLPRWLDPVGGRFFLTYPLELGVLDPGFSLPPDVLWGRVGLSTLGLLLLFLTRKKRG</sequence>
<dbReference type="EMBL" id="CACRSL010000005">
    <property type="protein sequence ID" value="VYT26320.1"/>
    <property type="molecule type" value="Genomic_DNA"/>
</dbReference>
<feature type="transmembrane region" description="Helical" evidence="1">
    <location>
        <begin position="213"/>
        <end position="230"/>
    </location>
</feature>
<gene>
    <name evidence="2" type="ORF">AULFYP135_02350</name>
</gene>
<feature type="transmembrane region" description="Helical" evidence="1">
    <location>
        <begin position="163"/>
        <end position="180"/>
    </location>
</feature>
<protein>
    <recommendedName>
        <fullName evidence="3">ABC-2 family transporter protein</fullName>
    </recommendedName>
</protein>
<evidence type="ECO:0000256" key="1">
    <source>
        <dbReference type="SAM" id="Phobius"/>
    </source>
</evidence>
<name>A0A6N2V8L6_9FIRM</name>
<accession>A0A6N2V8L6</accession>
<keyword evidence="1" id="KW-0472">Membrane</keyword>
<keyword evidence="1" id="KW-1133">Transmembrane helix</keyword>
<reference evidence="2" key="1">
    <citation type="submission" date="2019-11" db="EMBL/GenBank/DDBJ databases">
        <authorList>
            <person name="Feng L."/>
        </authorList>
    </citation>
    <scope>NUCLEOTIDE SEQUENCE</scope>
    <source>
        <strain evidence="2">AundefinedLFYP135</strain>
    </source>
</reference>
<feature type="transmembrane region" description="Helical" evidence="1">
    <location>
        <begin position="12"/>
        <end position="29"/>
    </location>
</feature>
<organism evidence="2">
    <name type="scientific">uncultured Anaerotruncus sp</name>
    <dbReference type="NCBI Taxonomy" id="905011"/>
    <lineage>
        <taxon>Bacteria</taxon>
        <taxon>Bacillati</taxon>
        <taxon>Bacillota</taxon>
        <taxon>Clostridia</taxon>
        <taxon>Eubacteriales</taxon>
        <taxon>Oscillospiraceae</taxon>
        <taxon>Anaerotruncus</taxon>
        <taxon>environmental samples</taxon>
    </lineage>
</organism>
<evidence type="ECO:0008006" key="3">
    <source>
        <dbReference type="Google" id="ProtNLM"/>
    </source>
</evidence>
<keyword evidence="1" id="KW-0812">Transmembrane</keyword>
<dbReference type="AlphaFoldDB" id="A0A6N2V8L6"/>
<feature type="transmembrane region" description="Helical" evidence="1">
    <location>
        <begin position="101"/>
        <end position="123"/>
    </location>
</feature>